<dbReference type="RefSeq" id="XP_042994449.1">
    <property type="nucleotide sequence ID" value="XM_043138515.1"/>
</dbReference>
<organism evidence="1 2">
    <name type="scientific">Ustilaginoidea virens</name>
    <name type="common">Rice false smut fungus</name>
    <name type="synonym">Villosiclava virens</name>
    <dbReference type="NCBI Taxonomy" id="1159556"/>
    <lineage>
        <taxon>Eukaryota</taxon>
        <taxon>Fungi</taxon>
        <taxon>Dikarya</taxon>
        <taxon>Ascomycota</taxon>
        <taxon>Pezizomycotina</taxon>
        <taxon>Sordariomycetes</taxon>
        <taxon>Hypocreomycetidae</taxon>
        <taxon>Hypocreales</taxon>
        <taxon>Clavicipitaceae</taxon>
        <taxon>Ustilaginoidea</taxon>
    </lineage>
</organism>
<reference evidence="1" key="1">
    <citation type="submission" date="2020-03" db="EMBL/GenBank/DDBJ databases">
        <title>A mixture of massive structural variations and highly conserved coding sequences in Ustilaginoidea virens genome.</title>
        <authorList>
            <person name="Zhang K."/>
            <person name="Zhao Z."/>
            <person name="Zhang Z."/>
            <person name="Li Y."/>
            <person name="Hsiang T."/>
            <person name="Sun W."/>
        </authorList>
    </citation>
    <scope>NUCLEOTIDE SEQUENCE</scope>
    <source>
        <strain evidence="1">UV-8b</strain>
    </source>
</reference>
<dbReference type="OrthoDB" id="4838614at2759"/>
<name>A0A8E5MEV5_USTVR</name>
<keyword evidence="2" id="KW-1185">Reference proteome</keyword>
<evidence type="ECO:0000313" key="1">
    <source>
        <dbReference type="EMBL" id="QUC16776.1"/>
    </source>
</evidence>
<dbReference type="EMBL" id="CP072753">
    <property type="protein sequence ID" value="QUC16776.1"/>
    <property type="molecule type" value="Genomic_DNA"/>
</dbReference>
<dbReference type="GeneID" id="66061795"/>
<sequence length="95" mass="10751">MAEFELKISSSSPSILDDTHVLVHHGHCLFDARQFRKLSDVETVYPSSTAHKLSNVMLNWNLLFRKAQLLGELDLKQTLDDESLAERALSLVSKN</sequence>
<evidence type="ECO:0000313" key="2">
    <source>
        <dbReference type="Proteomes" id="UP000027002"/>
    </source>
</evidence>
<dbReference type="AlphaFoldDB" id="A0A8E5MEV5"/>
<gene>
    <name evidence="1" type="ORF">UV8b_01017</name>
</gene>
<dbReference type="Proteomes" id="UP000027002">
    <property type="component" value="Chromosome 1"/>
</dbReference>
<accession>A0A8E5MEV5</accession>
<proteinExistence type="predicted"/>
<dbReference type="KEGG" id="uvi:66061795"/>
<protein>
    <submittedName>
        <fullName evidence="1">Uncharacterized protein</fullName>
    </submittedName>
</protein>